<dbReference type="Proteomes" id="UP000697710">
    <property type="component" value="Unassembled WGS sequence"/>
</dbReference>
<feature type="domain" description="Radical SAM core" evidence="8">
    <location>
        <begin position="20"/>
        <end position="237"/>
    </location>
</feature>
<name>A0A956M1P9_UNCEI</name>
<dbReference type="SFLD" id="SFLDS00029">
    <property type="entry name" value="Radical_SAM"/>
    <property type="match status" value="1"/>
</dbReference>
<dbReference type="GO" id="GO:0046872">
    <property type="term" value="F:metal ion binding"/>
    <property type="evidence" value="ECO:0007669"/>
    <property type="project" value="UniProtKB-KW"/>
</dbReference>
<dbReference type="GO" id="GO:0016491">
    <property type="term" value="F:oxidoreductase activity"/>
    <property type="evidence" value="ECO:0007669"/>
    <property type="project" value="InterPro"/>
</dbReference>
<dbReference type="InterPro" id="IPR007197">
    <property type="entry name" value="rSAM"/>
</dbReference>
<sequence>MSGSERPSVAGATPDADASRRSIRSVTVVLTSQCNLRCGYCFQNDKKPGRMDRETLRRSIDLLLDSRAHDLELQFYGGEPFLEQESLRWAVEYAEARRREDQRIQYFVTTNGTLVDDEALGFLNQHSVRLQLSFDGIPEVQRQRAQGSFERLDRLLSVAKERYPAWFVSRLRVAMTLTPLAIDRFAESVGYFFQKDVREIEVAPAITPVPRWQEDWREALSTQLERILELSVEHQHRFGRVPFLPFRARSSTEGPPPADLAMCGVDGTSDVAVDVDGDVHGCVMFAGSFQHRPSKQVAESFDRMQIGVLSQNPQDLDAGLERYPEQVRRAGYFHDKRRKHSPYARCAECTFLSRCSVCPVSIGNLPGNDDPHRIPAFLCAWNMASLDAQ</sequence>
<feature type="non-terminal residue" evidence="9">
    <location>
        <position position="389"/>
    </location>
</feature>
<evidence type="ECO:0000256" key="4">
    <source>
        <dbReference type="ARBA" id="ARBA00022723"/>
    </source>
</evidence>
<evidence type="ECO:0000256" key="1">
    <source>
        <dbReference type="ARBA" id="ARBA00001966"/>
    </source>
</evidence>
<dbReference type="InterPro" id="IPR000385">
    <property type="entry name" value="MoaA_NifB_PqqE_Fe-S-bd_CS"/>
</dbReference>
<comment type="similarity">
    <text evidence="7">Belongs to the radical SAM superfamily. Anaerobic sulfatase-maturating enzyme family.</text>
</comment>
<evidence type="ECO:0000259" key="8">
    <source>
        <dbReference type="PROSITE" id="PS51918"/>
    </source>
</evidence>
<dbReference type="EMBL" id="JAGQHR010000350">
    <property type="protein sequence ID" value="MCA9728315.1"/>
    <property type="molecule type" value="Genomic_DNA"/>
</dbReference>
<evidence type="ECO:0000256" key="6">
    <source>
        <dbReference type="ARBA" id="ARBA00023014"/>
    </source>
</evidence>
<keyword evidence="2" id="KW-0004">4Fe-4S</keyword>
<dbReference type="PANTHER" id="PTHR43273:SF3">
    <property type="entry name" value="ANAEROBIC SULFATASE-MATURATING ENZYME HOMOLOG ASLB-RELATED"/>
    <property type="match status" value="1"/>
</dbReference>
<dbReference type="InterPro" id="IPR023867">
    <property type="entry name" value="Sulphatase_maturase_rSAM"/>
</dbReference>
<evidence type="ECO:0000256" key="3">
    <source>
        <dbReference type="ARBA" id="ARBA00022691"/>
    </source>
</evidence>
<reference evidence="9" key="1">
    <citation type="submission" date="2020-04" db="EMBL/GenBank/DDBJ databases">
        <authorList>
            <person name="Zhang T."/>
        </authorList>
    </citation>
    <scope>NUCLEOTIDE SEQUENCE</scope>
    <source>
        <strain evidence="9">HKST-UBA01</strain>
    </source>
</reference>
<proteinExistence type="inferred from homology"/>
<dbReference type="GO" id="GO:0051539">
    <property type="term" value="F:4 iron, 4 sulfur cluster binding"/>
    <property type="evidence" value="ECO:0007669"/>
    <property type="project" value="UniProtKB-KW"/>
</dbReference>
<comment type="caution">
    <text evidence="9">The sequence shown here is derived from an EMBL/GenBank/DDBJ whole genome shotgun (WGS) entry which is preliminary data.</text>
</comment>
<dbReference type="SFLD" id="SFLDG01386">
    <property type="entry name" value="main_SPASM_domain-containing"/>
    <property type="match status" value="1"/>
</dbReference>
<evidence type="ECO:0000313" key="10">
    <source>
        <dbReference type="Proteomes" id="UP000697710"/>
    </source>
</evidence>
<dbReference type="SFLD" id="SFLDG01067">
    <property type="entry name" value="SPASM/twitch_domain_containing"/>
    <property type="match status" value="1"/>
</dbReference>
<dbReference type="PROSITE" id="PS51918">
    <property type="entry name" value="RADICAL_SAM"/>
    <property type="match status" value="1"/>
</dbReference>
<keyword evidence="5" id="KW-0408">Iron</keyword>
<comment type="cofactor">
    <cofactor evidence="1">
        <name>[4Fe-4S] cluster</name>
        <dbReference type="ChEBI" id="CHEBI:49883"/>
    </cofactor>
</comment>
<evidence type="ECO:0000313" key="9">
    <source>
        <dbReference type="EMBL" id="MCA9728315.1"/>
    </source>
</evidence>
<accession>A0A956M1P9</accession>
<reference evidence="9" key="2">
    <citation type="journal article" date="2021" name="Microbiome">
        <title>Successional dynamics and alternative stable states in a saline activated sludge microbial community over 9 years.</title>
        <authorList>
            <person name="Wang Y."/>
            <person name="Ye J."/>
            <person name="Ju F."/>
            <person name="Liu L."/>
            <person name="Boyd J.A."/>
            <person name="Deng Y."/>
            <person name="Parks D.H."/>
            <person name="Jiang X."/>
            <person name="Yin X."/>
            <person name="Woodcroft B.J."/>
            <person name="Tyson G.W."/>
            <person name="Hugenholtz P."/>
            <person name="Polz M.F."/>
            <person name="Zhang T."/>
        </authorList>
    </citation>
    <scope>NUCLEOTIDE SEQUENCE</scope>
    <source>
        <strain evidence="9">HKST-UBA01</strain>
    </source>
</reference>
<dbReference type="InterPro" id="IPR058240">
    <property type="entry name" value="rSAM_sf"/>
</dbReference>
<evidence type="ECO:0000256" key="2">
    <source>
        <dbReference type="ARBA" id="ARBA00022485"/>
    </source>
</evidence>
<dbReference type="PROSITE" id="PS01305">
    <property type="entry name" value="MOAA_NIFB_PQQE"/>
    <property type="match status" value="1"/>
</dbReference>
<protein>
    <submittedName>
        <fullName evidence="9">Radical SAM protein</fullName>
    </submittedName>
</protein>
<dbReference type="SUPFAM" id="SSF102114">
    <property type="entry name" value="Radical SAM enzymes"/>
    <property type="match status" value="1"/>
</dbReference>
<organism evidence="9 10">
    <name type="scientific">Eiseniibacteriota bacterium</name>
    <dbReference type="NCBI Taxonomy" id="2212470"/>
    <lineage>
        <taxon>Bacteria</taxon>
        <taxon>Candidatus Eiseniibacteriota</taxon>
    </lineage>
</organism>
<evidence type="ECO:0000256" key="7">
    <source>
        <dbReference type="ARBA" id="ARBA00023601"/>
    </source>
</evidence>
<dbReference type="InterPro" id="IPR013785">
    <property type="entry name" value="Aldolase_TIM"/>
</dbReference>
<dbReference type="PANTHER" id="PTHR43273">
    <property type="entry name" value="ANAEROBIC SULFATASE-MATURATING ENZYME HOMOLOG ASLB-RELATED"/>
    <property type="match status" value="1"/>
</dbReference>
<keyword evidence="3" id="KW-0949">S-adenosyl-L-methionine</keyword>
<dbReference type="AlphaFoldDB" id="A0A956M1P9"/>
<keyword evidence="4" id="KW-0479">Metal-binding</keyword>
<evidence type="ECO:0000256" key="5">
    <source>
        <dbReference type="ARBA" id="ARBA00023004"/>
    </source>
</evidence>
<keyword evidence="6" id="KW-0411">Iron-sulfur</keyword>
<gene>
    <name evidence="9" type="ORF">KC729_11570</name>
</gene>
<dbReference type="CDD" id="cd01335">
    <property type="entry name" value="Radical_SAM"/>
    <property type="match status" value="1"/>
</dbReference>
<dbReference type="Gene3D" id="3.20.20.70">
    <property type="entry name" value="Aldolase class I"/>
    <property type="match status" value="1"/>
</dbReference>
<dbReference type="Pfam" id="PF04055">
    <property type="entry name" value="Radical_SAM"/>
    <property type="match status" value="1"/>
</dbReference>
<dbReference type="SFLD" id="SFLDG01384">
    <property type="entry name" value="thioether_bond_formation_requi"/>
    <property type="match status" value="1"/>
</dbReference>